<accession>A0ABQ5U637</accession>
<feature type="transmembrane region" description="Helical" evidence="1">
    <location>
        <begin position="216"/>
        <end position="236"/>
    </location>
</feature>
<keyword evidence="1" id="KW-1133">Transmembrane helix</keyword>
<dbReference type="Pfam" id="PF09991">
    <property type="entry name" value="DUF2232"/>
    <property type="match status" value="1"/>
</dbReference>
<sequence>MIKAVTSSIALGVVSTLFLSLSVIGNAGGSTAPGSAFQAMALMTLSLVPLFLSGLGLGVTSAALSVAAGAVVAGLTAGPLFGLTYVATCGLPVIFIVRQALLWREADNKIFWYPVDRLTICWICVCIALSMMAALLLYMNTSLREGLISQFDVILPEVRKMGGIYATLSAEELVWFIPQVFGPFWGILILTSGSLAQGLLVRFGKNLRPTPALSGMAMPKWLALVTIGIVALSFILKDAGPVVGSVVVVLEIAFFLQGMAVIHGVSRNWNYRPAILAAVYLIVIVMLWPILVITLLGLADSWIGFRGRQAAAPHQEDD</sequence>
<dbReference type="RefSeq" id="WP_169561647.1">
    <property type="nucleotide sequence ID" value="NZ_BSNF01000008.1"/>
</dbReference>
<feature type="transmembrane region" description="Helical" evidence="1">
    <location>
        <begin position="242"/>
        <end position="262"/>
    </location>
</feature>
<comment type="caution">
    <text evidence="2">The sequence shown here is derived from an EMBL/GenBank/DDBJ whole genome shotgun (WGS) entry which is preliminary data.</text>
</comment>
<evidence type="ECO:0008006" key="4">
    <source>
        <dbReference type="Google" id="ProtNLM"/>
    </source>
</evidence>
<reference evidence="2" key="1">
    <citation type="journal article" date="2014" name="Int. J. Syst. Evol. Microbiol.">
        <title>Complete genome of a new Firmicutes species belonging to the dominant human colonic microbiota ('Ruminococcus bicirculans') reveals two chromosomes and a selective capacity to utilize plant glucans.</title>
        <authorList>
            <consortium name="NISC Comparative Sequencing Program"/>
            <person name="Wegmann U."/>
            <person name="Louis P."/>
            <person name="Goesmann A."/>
            <person name="Henrissat B."/>
            <person name="Duncan S.H."/>
            <person name="Flint H.J."/>
        </authorList>
    </citation>
    <scope>NUCLEOTIDE SEQUENCE</scope>
    <source>
        <strain evidence="2">NBRC 103408</strain>
    </source>
</reference>
<keyword evidence="1" id="KW-0472">Membrane</keyword>
<proteinExistence type="predicted"/>
<organism evidence="2 3">
    <name type="scientific">Sneathiella chinensis</name>
    <dbReference type="NCBI Taxonomy" id="349750"/>
    <lineage>
        <taxon>Bacteria</taxon>
        <taxon>Pseudomonadati</taxon>
        <taxon>Pseudomonadota</taxon>
        <taxon>Alphaproteobacteria</taxon>
        <taxon>Sneathiellales</taxon>
        <taxon>Sneathiellaceae</taxon>
        <taxon>Sneathiella</taxon>
    </lineage>
</organism>
<keyword evidence="3" id="KW-1185">Reference proteome</keyword>
<evidence type="ECO:0000313" key="2">
    <source>
        <dbReference type="EMBL" id="GLQ07582.1"/>
    </source>
</evidence>
<feature type="transmembrane region" description="Helical" evidence="1">
    <location>
        <begin position="39"/>
        <end position="64"/>
    </location>
</feature>
<protein>
    <recommendedName>
        <fullName evidence="4">DUF2232 domain-containing protein</fullName>
    </recommendedName>
</protein>
<feature type="transmembrane region" description="Helical" evidence="1">
    <location>
        <begin position="6"/>
        <end position="27"/>
    </location>
</feature>
<feature type="transmembrane region" description="Helical" evidence="1">
    <location>
        <begin position="118"/>
        <end position="139"/>
    </location>
</feature>
<dbReference type="InterPro" id="IPR018710">
    <property type="entry name" value="DUF2232"/>
</dbReference>
<keyword evidence="1" id="KW-0812">Transmembrane</keyword>
<reference evidence="2" key="2">
    <citation type="submission" date="2023-01" db="EMBL/GenBank/DDBJ databases">
        <title>Draft genome sequence of Sneathiella chinensis strain NBRC 103408.</title>
        <authorList>
            <person name="Sun Q."/>
            <person name="Mori K."/>
        </authorList>
    </citation>
    <scope>NUCLEOTIDE SEQUENCE</scope>
    <source>
        <strain evidence="2">NBRC 103408</strain>
    </source>
</reference>
<evidence type="ECO:0000256" key="1">
    <source>
        <dbReference type="SAM" id="Phobius"/>
    </source>
</evidence>
<dbReference type="EMBL" id="BSNF01000008">
    <property type="protein sequence ID" value="GLQ07582.1"/>
    <property type="molecule type" value="Genomic_DNA"/>
</dbReference>
<feature type="transmembrane region" description="Helical" evidence="1">
    <location>
        <begin position="274"/>
        <end position="299"/>
    </location>
</feature>
<dbReference type="Proteomes" id="UP001161409">
    <property type="component" value="Unassembled WGS sequence"/>
</dbReference>
<gene>
    <name evidence="2" type="ORF">GCM10007924_28030</name>
</gene>
<feature type="transmembrane region" description="Helical" evidence="1">
    <location>
        <begin position="70"/>
        <end position="97"/>
    </location>
</feature>
<evidence type="ECO:0000313" key="3">
    <source>
        <dbReference type="Proteomes" id="UP001161409"/>
    </source>
</evidence>
<name>A0ABQ5U637_9PROT</name>
<feature type="transmembrane region" description="Helical" evidence="1">
    <location>
        <begin position="184"/>
        <end position="204"/>
    </location>
</feature>